<protein>
    <recommendedName>
        <fullName evidence="4">Secreted protein</fullName>
    </recommendedName>
</protein>
<feature type="chain" id="PRO_5004545936" description="Secreted protein" evidence="1">
    <location>
        <begin position="22"/>
        <end position="64"/>
    </location>
</feature>
<keyword evidence="3" id="KW-1185">Reference proteome</keyword>
<dbReference type="HOGENOM" id="CLU_2864504_0_0_6"/>
<evidence type="ECO:0008006" key="4">
    <source>
        <dbReference type="Google" id="ProtNLM"/>
    </source>
</evidence>
<dbReference type="AlphaFoldDB" id="S6AXX0"/>
<dbReference type="OrthoDB" id="6984773at2"/>
<keyword evidence="1" id="KW-0732">Signal</keyword>
<organism evidence="2 3">
    <name type="scientific">Metapseudomonas resinovorans NBRC 106553</name>
    <dbReference type="NCBI Taxonomy" id="1245471"/>
    <lineage>
        <taxon>Bacteria</taxon>
        <taxon>Pseudomonadati</taxon>
        <taxon>Pseudomonadota</taxon>
        <taxon>Gammaproteobacteria</taxon>
        <taxon>Pseudomonadales</taxon>
        <taxon>Pseudomonadaceae</taxon>
        <taxon>Metapseudomonas</taxon>
    </lineage>
</organism>
<dbReference type="Proteomes" id="UP000015503">
    <property type="component" value="Chromosome"/>
</dbReference>
<evidence type="ECO:0000313" key="2">
    <source>
        <dbReference type="EMBL" id="BAN51363.1"/>
    </source>
</evidence>
<proteinExistence type="predicted"/>
<dbReference type="EMBL" id="AP013068">
    <property type="protein sequence ID" value="BAN51363.1"/>
    <property type="molecule type" value="Genomic_DNA"/>
</dbReference>
<evidence type="ECO:0000313" key="3">
    <source>
        <dbReference type="Proteomes" id="UP000015503"/>
    </source>
</evidence>
<reference evidence="2 3" key="1">
    <citation type="journal article" date="2013" name="Genome Announc.">
        <title>Complete Genome Sequence of the Carbazole Degrader Pseudomonas resinovorans Strain CA10 (NBRC 106553).</title>
        <authorList>
            <person name="Shintani M."/>
            <person name="Hosoyama A."/>
            <person name="Ohji S."/>
            <person name="Tsuchikane K."/>
            <person name="Takarada H."/>
            <person name="Yamazoe A."/>
            <person name="Fujita N."/>
            <person name="Nojiri H."/>
        </authorList>
    </citation>
    <scope>NUCLEOTIDE SEQUENCE [LARGE SCALE GENOMIC DNA]</scope>
    <source>
        <strain evidence="2 3">NBRC 106553</strain>
    </source>
</reference>
<dbReference type="PATRIC" id="fig|1245471.3.peg.5714"/>
<sequence length="64" mass="6856">MKATQLTLAILMGLGASVALAEGGSERSTQMVTEFRESQAQIHEKEMVAEQDETSDVQADNSKG</sequence>
<evidence type="ECO:0000256" key="1">
    <source>
        <dbReference type="SAM" id="SignalP"/>
    </source>
</evidence>
<feature type="signal peptide" evidence="1">
    <location>
        <begin position="1"/>
        <end position="21"/>
    </location>
</feature>
<accession>S6AXX0</accession>
<gene>
    <name evidence="2" type="ORF">PCA10_56310</name>
</gene>
<dbReference type="KEGG" id="pre:PCA10_56310"/>
<dbReference type="RefSeq" id="WP_016495483.1">
    <property type="nucleotide sequence ID" value="NC_021499.1"/>
</dbReference>
<name>S6AXX0_METRE</name>